<protein>
    <submittedName>
        <fullName evidence="2">Uncharacterized protein</fullName>
    </submittedName>
</protein>
<gene>
    <name evidence="2" type="ORF">GCM10007390_05730</name>
</gene>
<keyword evidence="1" id="KW-0732">Signal</keyword>
<dbReference type="Proteomes" id="UP000598271">
    <property type="component" value="Unassembled WGS sequence"/>
</dbReference>
<proteinExistence type="predicted"/>
<evidence type="ECO:0000313" key="3">
    <source>
        <dbReference type="Proteomes" id="UP000598271"/>
    </source>
</evidence>
<dbReference type="AlphaFoldDB" id="A0A8J3G8I3"/>
<name>A0A8J3G8I3_9BACT</name>
<dbReference type="RefSeq" id="WP_189562840.1">
    <property type="nucleotide sequence ID" value="NZ_BMXF01000001.1"/>
</dbReference>
<dbReference type="EMBL" id="BMXF01000001">
    <property type="protein sequence ID" value="GHB55372.1"/>
    <property type="molecule type" value="Genomic_DNA"/>
</dbReference>
<feature type="signal peptide" evidence="1">
    <location>
        <begin position="1"/>
        <end position="20"/>
    </location>
</feature>
<sequence>MKSLGTLLIIIFLASYDLNAQSQTPPDAIQFVRQGVRRLVFDQDQAIPLAVLNPAEVVGMSAMYPVDHELNSQASVTTEGHQLVIQSEPETRTGIWFCGFNPFATYTLDLASSAGQGEIGFEFSDAKKENQFFVTVVFANETITGAHLRVLSNQKIVADESIALDPTGKEKLHGRLILQMLGSGLNLYVQNDGLPLVIGQSDFNKYLDLRKKECLQSFQSKLFVQLNKGKVVVNSVASTLSTGNGLADIRAITYENGDPYLDRGRLWYTMSIRGRALPHHVQGIFSLDPTVFDLKLEGIVVFDRNDGLLRNEIASHIFYDRPTKLWRGLTTGFSAYANIDKEKKQLLAIESQRDPRFGFSVMHAEPFGMVGDIEDPHILFDSTARKWRMLTCENQKNGYKAIVLESDFWNKGYTKIAGPVSRNSTGTSVQKIGDKRYCFSGSSEREIYIYTYPDLKEAGTLKMDLPPWDAVSGTRVWPNVVQLPPGYPFRYVALMMDRFNYPGLKGPHWTYGAVYLYHGYD</sequence>
<accession>A0A8J3G8I3</accession>
<reference evidence="2 3" key="1">
    <citation type="journal article" date="2014" name="Int. J. Syst. Evol. Microbiol.">
        <title>Complete genome sequence of Corynebacterium casei LMG S-19264T (=DSM 44701T), isolated from a smear-ripened cheese.</title>
        <authorList>
            <consortium name="US DOE Joint Genome Institute (JGI-PGF)"/>
            <person name="Walter F."/>
            <person name="Albersmeier A."/>
            <person name="Kalinowski J."/>
            <person name="Ruckert C."/>
        </authorList>
    </citation>
    <scope>NUCLEOTIDE SEQUENCE [LARGE SCALE GENOMIC DNA]</scope>
    <source>
        <strain evidence="2 3">KCTC 12866</strain>
    </source>
</reference>
<comment type="caution">
    <text evidence="2">The sequence shown here is derived from an EMBL/GenBank/DDBJ whole genome shotgun (WGS) entry which is preliminary data.</text>
</comment>
<evidence type="ECO:0000256" key="1">
    <source>
        <dbReference type="SAM" id="SignalP"/>
    </source>
</evidence>
<keyword evidence="3" id="KW-1185">Reference proteome</keyword>
<feature type="chain" id="PRO_5035185565" evidence="1">
    <location>
        <begin position="21"/>
        <end position="521"/>
    </location>
</feature>
<evidence type="ECO:0000313" key="2">
    <source>
        <dbReference type="EMBL" id="GHB55372.1"/>
    </source>
</evidence>
<organism evidence="2 3">
    <name type="scientific">Persicitalea jodogahamensis</name>
    <dbReference type="NCBI Taxonomy" id="402147"/>
    <lineage>
        <taxon>Bacteria</taxon>
        <taxon>Pseudomonadati</taxon>
        <taxon>Bacteroidota</taxon>
        <taxon>Cytophagia</taxon>
        <taxon>Cytophagales</taxon>
        <taxon>Spirosomataceae</taxon>
        <taxon>Persicitalea</taxon>
    </lineage>
</organism>